<gene>
    <name evidence="1" type="ORF">NXZ79_07250</name>
</gene>
<protein>
    <submittedName>
        <fullName evidence="1">Uncharacterized protein</fullName>
    </submittedName>
</protein>
<dbReference type="EMBL" id="JANTOO010000009">
    <property type="protein sequence ID" value="MCS1395838.1"/>
    <property type="molecule type" value="Genomic_DNA"/>
</dbReference>
<organism evidence="1 2">
    <name type="scientific">Lysinibacillus pinottii</name>
    <dbReference type="NCBI Taxonomy" id="2973932"/>
    <lineage>
        <taxon>Bacteria</taxon>
        <taxon>Bacillati</taxon>
        <taxon>Bacillota</taxon>
        <taxon>Bacilli</taxon>
        <taxon>Bacillales</taxon>
        <taxon>Bacillaceae</taxon>
        <taxon>Lysinibacillus</taxon>
    </lineage>
</organism>
<evidence type="ECO:0000313" key="1">
    <source>
        <dbReference type="EMBL" id="MCS1395838.1"/>
    </source>
</evidence>
<dbReference type="RefSeq" id="WP_155273014.1">
    <property type="nucleotide sequence ID" value="NZ_JANTOO010000009.1"/>
</dbReference>
<keyword evidence="2" id="KW-1185">Reference proteome</keyword>
<reference evidence="1 2" key="1">
    <citation type="submission" date="2022-08" db="EMBL/GenBank/DDBJ databases">
        <title>Lysinibacillus sequencing.</title>
        <authorList>
            <person name="Dunlap C."/>
        </authorList>
    </citation>
    <scope>NUCLEOTIDE SEQUENCE [LARGE SCALE GENOMIC DNA]</scope>
    <source>
        <strain evidence="1 2">PB211</strain>
    </source>
</reference>
<sequence>MKVNAIVVVKMQVVTKLLHAMKSPVTNVKAVAVLAMYAVKPSVSK</sequence>
<accession>A0ABT2DLS6</accession>
<proteinExistence type="predicted"/>
<comment type="caution">
    <text evidence="1">The sequence shown here is derived from an EMBL/GenBank/DDBJ whole genome shotgun (WGS) entry which is preliminary data.</text>
</comment>
<dbReference type="Proteomes" id="UP001525021">
    <property type="component" value="Unassembled WGS sequence"/>
</dbReference>
<evidence type="ECO:0000313" key="2">
    <source>
        <dbReference type="Proteomes" id="UP001525021"/>
    </source>
</evidence>
<name>A0ABT2DLS6_9BACI</name>